<gene>
    <name evidence="2" type="ORF">MCOR33_010202</name>
</gene>
<dbReference type="EMBL" id="JABSND010000323">
    <property type="protein sequence ID" value="KAI6291979.1"/>
    <property type="molecule type" value="Genomic_DNA"/>
</dbReference>
<reference evidence="2" key="1">
    <citation type="submission" date="2021-01" db="EMBL/GenBank/DDBJ databases">
        <title>Deciphering the adaptive evolutionary patterns associated with biogeogrpahic diversity in the finger millet blast pathogen Magnaporthe oryzae in Eastern Africa.</title>
        <authorList>
            <person name="Onyema G."/>
            <person name="Shittu T.A."/>
            <person name="Dodsworth S."/>
            <person name="Devilliers S."/>
            <person name="Muthumeenakshi S."/>
            <person name="Sreenivasaprasad S."/>
        </authorList>
    </citation>
    <scope>NUCLEOTIDE SEQUENCE</scope>
    <source>
        <strain evidence="2">D15/s37</strain>
    </source>
</reference>
<protein>
    <submittedName>
        <fullName evidence="2">Uncharacterized protein</fullName>
    </submittedName>
</protein>
<name>A0ABQ8N6A4_PYRGI</name>
<evidence type="ECO:0000256" key="1">
    <source>
        <dbReference type="SAM" id="MobiDB-lite"/>
    </source>
</evidence>
<organism evidence="2 3">
    <name type="scientific">Pyricularia grisea</name>
    <name type="common">Crabgrass-specific blast fungus</name>
    <name type="synonym">Magnaporthe grisea</name>
    <dbReference type="NCBI Taxonomy" id="148305"/>
    <lineage>
        <taxon>Eukaryota</taxon>
        <taxon>Fungi</taxon>
        <taxon>Dikarya</taxon>
        <taxon>Ascomycota</taxon>
        <taxon>Pezizomycotina</taxon>
        <taxon>Sordariomycetes</taxon>
        <taxon>Sordariomycetidae</taxon>
        <taxon>Magnaporthales</taxon>
        <taxon>Pyriculariaceae</taxon>
        <taxon>Pyricularia</taxon>
    </lineage>
</organism>
<proteinExistence type="predicted"/>
<comment type="caution">
    <text evidence="2">The sequence shown here is derived from an EMBL/GenBank/DDBJ whole genome shotgun (WGS) entry which is preliminary data.</text>
</comment>
<evidence type="ECO:0000313" key="2">
    <source>
        <dbReference type="EMBL" id="KAI6291979.1"/>
    </source>
</evidence>
<evidence type="ECO:0000313" key="3">
    <source>
        <dbReference type="Proteomes" id="UP001059893"/>
    </source>
</evidence>
<feature type="region of interest" description="Disordered" evidence="1">
    <location>
        <begin position="1"/>
        <end position="21"/>
    </location>
</feature>
<keyword evidence="3" id="KW-1185">Reference proteome</keyword>
<dbReference type="Proteomes" id="UP001059893">
    <property type="component" value="Unassembled WGS sequence"/>
</dbReference>
<accession>A0ABQ8N6A4</accession>
<sequence length="139" mass="15143">MMASEWRHANRKKRNHRVGGERNKLVPIPSFLGPFTLPDAPTWGVSNGWAGLRIETEARAGKAIDGVGGIGRMGHIRSSFGKAFGSGAFEVLGSMVNTKKEKVALSLPQGWENDITPPLQKRKARYNVPQGGRGSSHLR</sequence>